<dbReference type="GeneID" id="14698252"/>
<organism evidence="1 2">
    <name type="scientific">Rhodobacter phage RcapNL</name>
    <dbReference type="NCBI Taxonomy" id="1131316"/>
    <lineage>
        <taxon>Viruses</taxon>
        <taxon>Duplodnaviria</taxon>
        <taxon>Heunggongvirae</taxon>
        <taxon>Uroviricota</taxon>
        <taxon>Caudoviricetes</taxon>
        <taxon>Capnelvirus</taxon>
        <taxon>Capnelvirus RcapNL</taxon>
    </lineage>
</organism>
<gene>
    <name evidence="1" type="ORF">RcapNL_00047</name>
</gene>
<dbReference type="RefSeq" id="YP_007518429.1">
    <property type="nucleotide sequence ID" value="NC_020489.1"/>
</dbReference>
<dbReference type="EMBL" id="JQ066768">
    <property type="protein sequence ID" value="AFA44887.1"/>
    <property type="molecule type" value="Genomic_DNA"/>
</dbReference>
<evidence type="ECO:0000313" key="2">
    <source>
        <dbReference type="Proteomes" id="UP000007518"/>
    </source>
</evidence>
<keyword evidence="2" id="KW-1185">Reference proteome</keyword>
<protein>
    <submittedName>
        <fullName evidence="1">Uncharacterized protein</fullName>
    </submittedName>
</protein>
<dbReference type="KEGG" id="vg:14698252"/>
<dbReference type="Proteomes" id="UP000007518">
    <property type="component" value="Segment"/>
</dbReference>
<name>H6WBQ0_9CAUD</name>
<proteinExistence type="predicted"/>
<accession>H6WBQ0</accession>
<reference evidence="1 2" key="1">
    <citation type="submission" date="2011-11" db="EMBL/GenBank/DDBJ databases">
        <authorList>
            <person name="Hynes A.P."/>
            <person name="Lang A.S."/>
        </authorList>
    </citation>
    <scope>NUCLEOTIDE SEQUENCE [LARGE SCALE GENOMIC DNA]</scope>
</reference>
<evidence type="ECO:0000313" key="1">
    <source>
        <dbReference type="EMBL" id="AFA44887.1"/>
    </source>
</evidence>
<sequence length="89" mass="9377">MLTTTTKQIAVLDRGFVYVGTCTVTDGTLVITGASNIRRWGTKKGLGELAAKGPQERTELDDAGTVRAPMSSVIHLIDCNDAAWPTAAA</sequence>